<dbReference type="SUPFAM" id="SSF56317">
    <property type="entry name" value="Carbon-nitrogen hydrolase"/>
    <property type="match status" value="1"/>
</dbReference>
<dbReference type="PANTHER" id="PTHR43674:SF2">
    <property type="entry name" value="BETA-UREIDOPROPIONASE"/>
    <property type="match status" value="1"/>
</dbReference>
<proteinExistence type="predicted"/>
<keyword evidence="1" id="KW-0378">Hydrolase</keyword>
<feature type="domain" description="CN hydrolase" evidence="2">
    <location>
        <begin position="1"/>
        <end position="239"/>
    </location>
</feature>
<dbReference type="RefSeq" id="WP_070091842.1">
    <property type="nucleotide sequence ID" value="NZ_CP016634.1"/>
</dbReference>
<dbReference type="EMBL" id="CP016634">
    <property type="protein sequence ID" value="ANY87786.1"/>
    <property type="molecule type" value="Genomic_DNA"/>
</dbReference>
<evidence type="ECO:0000313" key="3">
    <source>
        <dbReference type="EMBL" id="ANY87786.1"/>
    </source>
</evidence>
<evidence type="ECO:0000259" key="2">
    <source>
        <dbReference type="PROSITE" id="PS50263"/>
    </source>
</evidence>
<dbReference type="InterPro" id="IPR036526">
    <property type="entry name" value="C-N_Hydrolase_sf"/>
</dbReference>
<gene>
    <name evidence="3" type="primary">ramA_2</name>
    <name evidence="3" type="ORF">IEC33019_2232</name>
</gene>
<dbReference type="PROSITE" id="PS50263">
    <property type="entry name" value="CN_HYDROLASE"/>
    <property type="match status" value="1"/>
</dbReference>
<dbReference type="CDD" id="cd07197">
    <property type="entry name" value="nitrilase"/>
    <property type="match status" value="1"/>
</dbReference>
<dbReference type="AlphaFoldDB" id="A0A1B2F6M3"/>
<dbReference type="GO" id="GO:0016811">
    <property type="term" value="F:hydrolase activity, acting on carbon-nitrogen (but not peptide) bonds, in linear amides"/>
    <property type="evidence" value="ECO:0007669"/>
    <property type="project" value="TreeGrafter"/>
</dbReference>
<dbReference type="InterPro" id="IPR003010">
    <property type="entry name" value="C-N_Hydrolase"/>
</dbReference>
<dbReference type="PANTHER" id="PTHR43674">
    <property type="entry name" value="NITRILASE C965.09-RELATED"/>
    <property type="match status" value="1"/>
</dbReference>
<sequence length="279" mass="30015">MRVACSQFAPTLFAVASNCEHILRDMQSAAQEGVDLLVFPECALTGYVVTAADDLDALAAAEIEAALQSITLAAQNLAIHVIVGSLECVEGTWVNSCTFVDTAGNRQRQLKSHLPNIGADRFISAGNAPPRLYQVGEFKLGIMICYEARFPEIARSLALEGADILVHPTNLPSSSGKIVDFILPVRAMENHVYVMSANRTGVENDVVFLGQSKIFDTAGDISANAEDSAQTLIYATLCLSRARNKTLDFSRGAAHSGVSDIYNDRRPELYSASLVSSPF</sequence>
<dbReference type="Pfam" id="PF00795">
    <property type="entry name" value="CN_hydrolase"/>
    <property type="match status" value="1"/>
</dbReference>
<organism evidence="3">
    <name type="scientific">Pseudomonas putida</name>
    <name type="common">Arthrobacter siderocapsulatus</name>
    <dbReference type="NCBI Taxonomy" id="303"/>
    <lineage>
        <taxon>Bacteria</taxon>
        <taxon>Pseudomonadati</taxon>
        <taxon>Pseudomonadota</taxon>
        <taxon>Gammaproteobacteria</taxon>
        <taxon>Pseudomonadales</taxon>
        <taxon>Pseudomonadaceae</taxon>
        <taxon>Pseudomonas</taxon>
    </lineage>
</organism>
<dbReference type="InterPro" id="IPR050345">
    <property type="entry name" value="Aliph_Amidase/BUP"/>
</dbReference>
<name>A0A1B2F6M3_PSEPU</name>
<dbReference type="Gene3D" id="3.60.110.10">
    <property type="entry name" value="Carbon-nitrogen hydrolase"/>
    <property type="match status" value="1"/>
</dbReference>
<accession>A0A1B2F6M3</accession>
<evidence type="ECO:0000256" key="1">
    <source>
        <dbReference type="ARBA" id="ARBA00022801"/>
    </source>
</evidence>
<reference evidence="3" key="1">
    <citation type="submission" date="2016-07" db="EMBL/GenBank/DDBJ databases">
        <title>New class B carbapenemase carried by novel plasmid in Pseudomonas putida enviromental strain in eastern Amazonia.</title>
        <authorList>
            <person name="Souza C.O."/>
            <person name="Lima K.V."/>
            <person name="Brasiliense D.M."/>
            <person name="Perez-Chaparro P.J."/>
            <person name="Mamizuka E.M."/>
            <person name="Lima M.O."/>
            <person name="Lima L.N."/>
            <person name="McCulloch J.A."/>
        </authorList>
    </citation>
    <scope>NUCLEOTIDE SEQUENCE [LARGE SCALE GENOMIC DNA]</scope>
    <source>
        <strain evidence="3">IEC33019</strain>
    </source>
</reference>
<protein>
    <submittedName>
        <fullName evidence="3">(R)-stereoselective amidase</fullName>
    </submittedName>
</protein>